<comment type="similarity">
    <text evidence="1 2">Belongs to the pirin family.</text>
</comment>
<dbReference type="EMBL" id="JABFDB010000004">
    <property type="protein sequence ID" value="NYZ19697.1"/>
    <property type="molecule type" value="Genomic_DNA"/>
</dbReference>
<dbReference type="InterPro" id="IPR041602">
    <property type="entry name" value="Quercetinase_C"/>
</dbReference>
<dbReference type="InterPro" id="IPR011051">
    <property type="entry name" value="RmlC_Cupin_sf"/>
</dbReference>
<dbReference type="Gene3D" id="2.60.120.10">
    <property type="entry name" value="Jelly Rolls"/>
    <property type="match status" value="2"/>
</dbReference>
<accession>A0ABX2T5V6</accession>
<feature type="domain" description="Quercetin 2,3-dioxygenase C-terminal cupin" evidence="4">
    <location>
        <begin position="146"/>
        <end position="231"/>
    </location>
</feature>
<dbReference type="InterPro" id="IPR014710">
    <property type="entry name" value="RmlC-like_jellyroll"/>
</dbReference>
<dbReference type="Pfam" id="PF17954">
    <property type="entry name" value="Pirin_C_2"/>
    <property type="match status" value="1"/>
</dbReference>
<dbReference type="InterPro" id="IPR003829">
    <property type="entry name" value="Pirin_N_dom"/>
</dbReference>
<dbReference type="Pfam" id="PF02678">
    <property type="entry name" value="Pirin"/>
    <property type="match status" value="1"/>
</dbReference>
<dbReference type="SUPFAM" id="SSF51182">
    <property type="entry name" value="RmlC-like cupins"/>
    <property type="match status" value="1"/>
</dbReference>
<dbReference type="Proteomes" id="UP000584642">
    <property type="component" value="Unassembled WGS sequence"/>
</dbReference>
<gene>
    <name evidence="5" type="ORF">HND93_08235</name>
</gene>
<proteinExistence type="inferred from homology"/>
<dbReference type="CDD" id="cd20311">
    <property type="entry name" value="cupin_Yhhw_C"/>
    <property type="match status" value="1"/>
</dbReference>
<organism evidence="5 6">
    <name type="scientific">Azospirillum oleiclasticum</name>
    <dbReference type="NCBI Taxonomy" id="2735135"/>
    <lineage>
        <taxon>Bacteria</taxon>
        <taxon>Pseudomonadati</taxon>
        <taxon>Pseudomonadota</taxon>
        <taxon>Alphaproteobacteria</taxon>
        <taxon>Rhodospirillales</taxon>
        <taxon>Azospirillaceae</taxon>
        <taxon>Azospirillum</taxon>
    </lineage>
</organism>
<comment type="caution">
    <text evidence="5">The sequence shown here is derived from an EMBL/GenBank/DDBJ whole genome shotgun (WGS) entry which is preliminary data.</text>
</comment>
<protein>
    <submittedName>
        <fullName evidence="5">Pirin family protein</fullName>
    </submittedName>
</protein>
<evidence type="ECO:0000256" key="2">
    <source>
        <dbReference type="RuleBase" id="RU003457"/>
    </source>
</evidence>
<reference evidence="5 6" key="1">
    <citation type="submission" date="2020-05" db="EMBL/GenBank/DDBJ databases">
        <title>Azospirillum oleiclasticum sp. nov, a nitrogen-fixing and heavy crude oil-emulsifying bacterium isolated from the crude oil of Yumen Oilfield.</title>
        <authorList>
            <person name="Wu D."/>
            <person name="Cai M."/>
            <person name="Zhang X."/>
        </authorList>
    </citation>
    <scope>NUCLEOTIDE SEQUENCE [LARGE SCALE GENOMIC DNA]</scope>
    <source>
        <strain evidence="5 6">ROY-1-1-2</strain>
    </source>
</reference>
<evidence type="ECO:0000259" key="3">
    <source>
        <dbReference type="Pfam" id="PF02678"/>
    </source>
</evidence>
<dbReference type="CDD" id="cd02910">
    <property type="entry name" value="cupin_Yhhw_N"/>
    <property type="match status" value="1"/>
</dbReference>
<evidence type="ECO:0000313" key="5">
    <source>
        <dbReference type="EMBL" id="NYZ19697.1"/>
    </source>
</evidence>
<sequence length="232" mass="25473">MITVRHRDNRGVVEMGWLSSRHSFSFGHYYDPAHMGFRALRVINEDRVIPGAGFPTHPHRDMEIVSYVLDGGLAHKDTLGTSSTIRPGDVQRMSAGTGIRHSEYNSSAEAPVHFLQIWILPEREGMPAGYEQKTFSEEEKRGRLRLVGSRDGRDGSVTIHQDVDLYATLLEEGDAVTHSLNPDRHAWVQVARGTASLNGIELRAGDGAAVSKETALTIASSTGAEVLLFDLA</sequence>
<dbReference type="PIRSF" id="PIRSF006232">
    <property type="entry name" value="Pirin"/>
    <property type="match status" value="1"/>
</dbReference>
<dbReference type="PANTHER" id="PTHR43212">
    <property type="entry name" value="QUERCETIN 2,3-DIOXYGENASE"/>
    <property type="match status" value="1"/>
</dbReference>
<dbReference type="InterPro" id="IPR012093">
    <property type="entry name" value="Pirin"/>
</dbReference>
<dbReference type="PANTHER" id="PTHR43212:SF3">
    <property type="entry name" value="QUERCETIN 2,3-DIOXYGENASE"/>
    <property type="match status" value="1"/>
</dbReference>
<feature type="domain" description="Pirin N-terminal" evidence="3">
    <location>
        <begin position="10"/>
        <end position="119"/>
    </location>
</feature>
<evidence type="ECO:0000256" key="1">
    <source>
        <dbReference type="ARBA" id="ARBA00008416"/>
    </source>
</evidence>
<keyword evidence="6" id="KW-1185">Reference proteome</keyword>
<dbReference type="RefSeq" id="WP_180281469.1">
    <property type="nucleotide sequence ID" value="NZ_JABFDB010000004.1"/>
</dbReference>
<name>A0ABX2T5V6_9PROT</name>
<evidence type="ECO:0000313" key="6">
    <source>
        <dbReference type="Proteomes" id="UP000584642"/>
    </source>
</evidence>
<evidence type="ECO:0000259" key="4">
    <source>
        <dbReference type="Pfam" id="PF17954"/>
    </source>
</evidence>